<evidence type="ECO:0000259" key="9">
    <source>
        <dbReference type="PROSITE" id="PS51012"/>
    </source>
</evidence>
<dbReference type="Gene3D" id="3.40.1710.10">
    <property type="entry name" value="abc type-2 transporter like domain"/>
    <property type="match status" value="1"/>
</dbReference>
<sequence length="381" mass="41299">MCARRLALQQEDRLMRGRLVGLLSKEFTHFLRDPVMLFVVIFLYTAELVMCTMALGFDVQNLKLGVIDHDRSVASRALVEQLVAGDSFVLVDQFSAMGQTQERLQRGALDVVVEIPPNFAARVEQGREAALGVVVDGSNGNVAARARAYVIEIALRYASERAPDAARTVAGVSPEVRVWYNPDLTNTRFMALSMLAQAGLMLGVVLPAAALVREKQGGTIEQLRVTPTRAHELFIAKVAPTIVICTGAIFPSLLIVTLMGVPMRGDVPTLLALTVVFLLSAVSLGVFVGIITSTLQQAMLLSFFGLFPLLFLSGTIAPIETMPPWLQTASLASPQRHYVEIVAGLFLKGAGLAELWAHAAALVGISAAMFLGGWLLFRRQW</sequence>
<organism evidence="10 11">
    <name type="scientific">Phenylobacterium zucineum (strain HLK1)</name>
    <dbReference type="NCBI Taxonomy" id="450851"/>
    <lineage>
        <taxon>Bacteria</taxon>
        <taxon>Pseudomonadati</taxon>
        <taxon>Pseudomonadota</taxon>
        <taxon>Alphaproteobacteria</taxon>
        <taxon>Caulobacterales</taxon>
        <taxon>Caulobacteraceae</taxon>
        <taxon>Phenylobacterium</taxon>
    </lineage>
</organism>
<evidence type="ECO:0000256" key="2">
    <source>
        <dbReference type="ARBA" id="ARBA00007783"/>
    </source>
</evidence>
<feature type="transmembrane region" description="Helical" evidence="8">
    <location>
        <begin position="189"/>
        <end position="212"/>
    </location>
</feature>
<dbReference type="PROSITE" id="PS51012">
    <property type="entry name" value="ABC_TM2"/>
    <property type="match status" value="1"/>
</dbReference>
<dbReference type="KEGG" id="pzu:PHZ_p0156"/>
<dbReference type="InterPro" id="IPR013525">
    <property type="entry name" value="ABC2_TM"/>
</dbReference>
<feature type="transmembrane region" description="Helical" evidence="8">
    <location>
        <begin position="298"/>
        <end position="319"/>
    </location>
</feature>
<dbReference type="EMBL" id="CP000748">
    <property type="protein sequence ID" value="ACG80099.1"/>
    <property type="molecule type" value="Genomic_DNA"/>
</dbReference>
<dbReference type="Pfam" id="PF12698">
    <property type="entry name" value="ABC2_membrane_3"/>
    <property type="match status" value="1"/>
</dbReference>
<keyword evidence="3" id="KW-0813">Transport</keyword>
<dbReference type="GO" id="GO:0140359">
    <property type="term" value="F:ABC-type transporter activity"/>
    <property type="evidence" value="ECO:0007669"/>
    <property type="project" value="InterPro"/>
</dbReference>
<reference evidence="10 11" key="1">
    <citation type="journal article" date="2008" name="BMC Genomics">
        <title>Complete genome of Phenylobacterium zucineum - a novel facultative intracellular bacterium isolated from human erythroleukemia cell line K562.</title>
        <authorList>
            <person name="Luo Y."/>
            <person name="Xu X."/>
            <person name="Ding Z."/>
            <person name="Liu Z."/>
            <person name="Zhang B."/>
            <person name="Yan Z."/>
            <person name="Sun J."/>
            <person name="Hu S."/>
            <person name="Hu X."/>
        </authorList>
    </citation>
    <scope>NUCLEOTIDE SEQUENCE [LARGE SCALE GENOMIC DNA]</scope>
    <source>
        <strain evidence="11">HLK1</strain>
        <plasmid evidence="11">HLK1</plasmid>
        <plasmid evidence="11">Plasmid pHLK1</plasmid>
    </source>
</reference>
<proteinExistence type="inferred from homology"/>
<dbReference type="InterPro" id="IPR047817">
    <property type="entry name" value="ABC2_TM_bact-type"/>
</dbReference>
<keyword evidence="6 8" id="KW-1133">Transmembrane helix</keyword>
<feature type="transmembrane region" description="Helical" evidence="8">
    <location>
        <begin position="355"/>
        <end position="377"/>
    </location>
</feature>
<dbReference type="eggNOG" id="COG0842">
    <property type="taxonomic scope" value="Bacteria"/>
</dbReference>
<feature type="transmembrane region" description="Helical" evidence="8">
    <location>
        <begin position="270"/>
        <end position="291"/>
    </location>
</feature>
<geneLocation type="plasmid" evidence="11">
    <name>pHLK1</name>
</geneLocation>
<dbReference type="GO" id="GO:0005886">
    <property type="term" value="C:plasma membrane"/>
    <property type="evidence" value="ECO:0007669"/>
    <property type="project" value="UniProtKB-SubCell"/>
</dbReference>
<feature type="transmembrane region" description="Helical" evidence="8">
    <location>
        <begin position="233"/>
        <end position="258"/>
    </location>
</feature>
<gene>
    <name evidence="10" type="ordered locus">PHZ_p0156</name>
</gene>
<evidence type="ECO:0000256" key="1">
    <source>
        <dbReference type="ARBA" id="ARBA00004651"/>
    </source>
</evidence>
<keyword evidence="4" id="KW-1003">Cell membrane</keyword>
<feature type="domain" description="ABC transmembrane type-2" evidence="9">
    <location>
        <begin position="139"/>
        <end position="380"/>
    </location>
</feature>
<dbReference type="InterPro" id="IPR051449">
    <property type="entry name" value="ABC-2_transporter_component"/>
</dbReference>
<evidence type="ECO:0000313" key="10">
    <source>
        <dbReference type="EMBL" id="ACG80099.1"/>
    </source>
</evidence>
<name>B4RIC4_PHEZH</name>
<dbReference type="PANTHER" id="PTHR30294:SF29">
    <property type="entry name" value="MULTIDRUG ABC TRANSPORTER PERMEASE YBHS-RELATED"/>
    <property type="match status" value="1"/>
</dbReference>
<dbReference type="HOGENOM" id="CLU_039483_8_3_5"/>
<evidence type="ECO:0000313" key="11">
    <source>
        <dbReference type="Proteomes" id="UP000001868"/>
    </source>
</evidence>
<comment type="similarity">
    <text evidence="2">Belongs to the ABC-2 integral membrane protein family.</text>
</comment>
<keyword evidence="7 8" id="KW-0472">Membrane</keyword>
<accession>B4RIC4</accession>
<evidence type="ECO:0000256" key="4">
    <source>
        <dbReference type="ARBA" id="ARBA00022475"/>
    </source>
</evidence>
<evidence type="ECO:0000256" key="8">
    <source>
        <dbReference type="SAM" id="Phobius"/>
    </source>
</evidence>
<dbReference type="Proteomes" id="UP000001868">
    <property type="component" value="Plasmid pHLK1"/>
</dbReference>
<dbReference type="PANTHER" id="PTHR30294">
    <property type="entry name" value="MEMBRANE COMPONENT OF ABC TRANSPORTER YHHJ-RELATED"/>
    <property type="match status" value="1"/>
</dbReference>
<evidence type="ECO:0000256" key="6">
    <source>
        <dbReference type="ARBA" id="ARBA00022989"/>
    </source>
</evidence>
<evidence type="ECO:0000256" key="5">
    <source>
        <dbReference type="ARBA" id="ARBA00022692"/>
    </source>
</evidence>
<keyword evidence="5 8" id="KW-0812">Transmembrane</keyword>
<keyword evidence="11" id="KW-1185">Reference proteome</keyword>
<evidence type="ECO:0000256" key="3">
    <source>
        <dbReference type="ARBA" id="ARBA00022448"/>
    </source>
</evidence>
<comment type="subcellular location">
    <subcellularLocation>
        <location evidence="1">Cell membrane</location>
        <topology evidence="1">Multi-pass membrane protein</topology>
    </subcellularLocation>
</comment>
<protein>
    <submittedName>
        <fullName evidence="10">ABC transport system, permease component</fullName>
    </submittedName>
</protein>
<evidence type="ECO:0000256" key="7">
    <source>
        <dbReference type="ARBA" id="ARBA00023136"/>
    </source>
</evidence>
<keyword evidence="10" id="KW-0614">Plasmid</keyword>
<feature type="transmembrane region" description="Helical" evidence="8">
    <location>
        <begin position="35"/>
        <end position="57"/>
    </location>
</feature>
<dbReference type="AlphaFoldDB" id="B4RIC4"/>